<dbReference type="OrthoDB" id="1376143at2"/>
<organism evidence="2 3">
    <name type="scientific">Flavobacterium nitrogenifigens</name>
    <dbReference type="NCBI Taxonomy" id="1617283"/>
    <lineage>
        <taxon>Bacteria</taxon>
        <taxon>Pseudomonadati</taxon>
        <taxon>Bacteroidota</taxon>
        <taxon>Flavobacteriia</taxon>
        <taxon>Flavobacteriales</taxon>
        <taxon>Flavobacteriaceae</taxon>
        <taxon>Flavobacterium</taxon>
    </lineage>
</organism>
<sequence>MKSNVLKTILPLAVVAVGLTSAASTSSLSSKSVAQQGYQHIANPDSCNAVQQCDEGGNFNCKIGASSGSGAQLYDSNCVTPLKRSTNN</sequence>
<protein>
    <recommendedName>
        <fullName evidence="4">NVEALA protein</fullName>
    </recommendedName>
</protein>
<proteinExistence type="predicted"/>
<dbReference type="Proteomes" id="UP000319267">
    <property type="component" value="Unassembled WGS sequence"/>
</dbReference>
<evidence type="ECO:0000256" key="1">
    <source>
        <dbReference type="SAM" id="SignalP"/>
    </source>
</evidence>
<evidence type="ECO:0000313" key="3">
    <source>
        <dbReference type="Proteomes" id="UP000319267"/>
    </source>
</evidence>
<dbReference type="EMBL" id="FXTQ01000001">
    <property type="protein sequence ID" value="SMO41834.1"/>
    <property type="molecule type" value="Genomic_DNA"/>
</dbReference>
<keyword evidence="3" id="KW-1185">Reference proteome</keyword>
<evidence type="ECO:0008006" key="4">
    <source>
        <dbReference type="Google" id="ProtNLM"/>
    </source>
</evidence>
<dbReference type="RefSeq" id="WP_111377030.1">
    <property type="nucleotide sequence ID" value="NZ_CP043612.1"/>
</dbReference>
<gene>
    <name evidence="2" type="ORF">SAMN06265220_101661</name>
</gene>
<dbReference type="InterPro" id="IPR045391">
    <property type="entry name" value="DUF6520"/>
</dbReference>
<dbReference type="Pfam" id="PF20130">
    <property type="entry name" value="DUF6520"/>
    <property type="match status" value="1"/>
</dbReference>
<accession>A0A521B400</accession>
<reference evidence="2 3" key="1">
    <citation type="submission" date="2017-05" db="EMBL/GenBank/DDBJ databases">
        <authorList>
            <person name="Varghese N."/>
            <person name="Submissions S."/>
        </authorList>
    </citation>
    <scope>NUCLEOTIDE SEQUENCE [LARGE SCALE GENOMIC DNA]</scope>
    <source>
        <strain evidence="2 3">DSM 29982</strain>
    </source>
</reference>
<name>A0A521B400_9FLAO</name>
<evidence type="ECO:0000313" key="2">
    <source>
        <dbReference type="EMBL" id="SMO41834.1"/>
    </source>
</evidence>
<dbReference type="AlphaFoldDB" id="A0A521B400"/>
<feature type="chain" id="PRO_5022156018" description="NVEALA protein" evidence="1">
    <location>
        <begin position="23"/>
        <end position="88"/>
    </location>
</feature>
<feature type="signal peptide" evidence="1">
    <location>
        <begin position="1"/>
        <end position="22"/>
    </location>
</feature>
<keyword evidence="1" id="KW-0732">Signal</keyword>